<dbReference type="EMBL" id="CP045226">
    <property type="protein sequence ID" value="QFS48357.1"/>
    <property type="molecule type" value="Genomic_DNA"/>
</dbReference>
<proteinExistence type="predicted"/>
<dbReference type="AlphaFoldDB" id="A0A5P8W6H5"/>
<organism evidence="1 2">
    <name type="scientific">Nostoc sphaeroides CCNUC1</name>
    <dbReference type="NCBI Taxonomy" id="2653204"/>
    <lineage>
        <taxon>Bacteria</taxon>
        <taxon>Bacillati</taxon>
        <taxon>Cyanobacteriota</taxon>
        <taxon>Cyanophyceae</taxon>
        <taxon>Nostocales</taxon>
        <taxon>Nostocaceae</taxon>
        <taxon>Nostoc</taxon>
    </lineage>
</organism>
<keyword evidence="2" id="KW-1185">Reference proteome</keyword>
<dbReference type="Proteomes" id="UP000326678">
    <property type="component" value="Chromosome Gxm1"/>
</dbReference>
<evidence type="ECO:0000313" key="2">
    <source>
        <dbReference type="Proteomes" id="UP000326678"/>
    </source>
</evidence>
<evidence type="ECO:0000313" key="1">
    <source>
        <dbReference type="EMBL" id="QFS48357.1"/>
    </source>
</evidence>
<sequence>MKRCQRWSLSAAEVRATPTLLIEHKQGCKFHRVILTKNDVQSISVL</sequence>
<accession>A0A5P8W6H5</accession>
<dbReference type="KEGG" id="nsh:GXM_05849"/>
<reference evidence="1 2" key="1">
    <citation type="submission" date="2019-10" db="EMBL/GenBank/DDBJ databases">
        <title>Genomic and transcriptomic insights into the perfect genentic adaptation of a filamentous nitrogen-fixing cyanobacterium to rice fields.</title>
        <authorList>
            <person name="Chen Z."/>
        </authorList>
    </citation>
    <scope>NUCLEOTIDE SEQUENCE [LARGE SCALE GENOMIC DNA]</scope>
    <source>
        <strain evidence="1">CCNUC1</strain>
    </source>
</reference>
<gene>
    <name evidence="1" type="ORF">GXM_05849</name>
</gene>
<protein>
    <submittedName>
        <fullName evidence="1">Uncharacterized protein</fullName>
    </submittedName>
</protein>
<dbReference type="RefSeq" id="WP_181985164.1">
    <property type="nucleotide sequence ID" value="NZ_CP045226.1"/>
</dbReference>
<name>A0A5P8W6H5_9NOSO</name>